<dbReference type="EMBL" id="JAGMUU010000009">
    <property type="protein sequence ID" value="KAH7145495.1"/>
    <property type="molecule type" value="Genomic_DNA"/>
</dbReference>
<dbReference type="Proteomes" id="UP000717696">
    <property type="component" value="Unassembled WGS sequence"/>
</dbReference>
<accession>A0A9P9EUL7</accession>
<proteinExistence type="predicted"/>
<name>A0A9P9EUL7_9HYPO</name>
<gene>
    <name evidence="2" type="ORF">B0J13DRAFT_525027</name>
</gene>
<comment type="caution">
    <text evidence="2">The sequence shown here is derived from an EMBL/GenBank/DDBJ whole genome shotgun (WGS) entry which is preliminary data.</text>
</comment>
<feature type="compositionally biased region" description="Polar residues" evidence="1">
    <location>
        <begin position="9"/>
        <end position="18"/>
    </location>
</feature>
<keyword evidence="3" id="KW-1185">Reference proteome</keyword>
<feature type="region of interest" description="Disordered" evidence="1">
    <location>
        <begin position="1"/>
        <end position="26"/>
    </location>
</feature>
<dbReference type="AlphaFoldDB" id="A0A9P9EUL7"/>
<protein>
    <submittedName>
        <fullName evidence="2">Uncharacterized protein</fullName>
    </submittedName>
</protein>
<sequence>MACDHLSSMLGTGTSCNPPNMEARNTPGAMLRQQSVHENYQSENERGEHVPDAYSTECVEEGIAESRPRSYTKYLARLAETDSPLEWLHEFFKHRPEELETGVVLA</sequence>
<reference evidence="2" key="1">
    <citation type="journal article" date="2021" name="Nat. Commun.">
        <title>Genetic determinants of endophytism in the Arabidopsis root mycobiome.</title>
        <authorList>
            <person name="Mesny F."/>
            <person name="Miyauchi S."/>
            <person name="Thiergart T."/>
            <person name="Pickel B."/>
            <person name="Atanasova L."/>
            <person name="Karlsson M."/>
            <person name="Huettel B."/>
            <person name="Barry K.W."/>
            <person name="Haridas S."/>
            <person name="Chen C."/>
            <person name="Bauer D."/>
            <person name="Andreopoulos W."/>
            <person name="Pangilinan J."/>
            <person name="LaButti K."/>
            <person name="Riley R."/>
            <person name="Lipzen A."/>
            <person name="Clum A."/>
            <person name="Drula E."/>
            <person name="Henrissat B."/>
            <person name="Kohler A."/>
            <person name="Grigoriev I.V."/>
            <person name="Martin F.M."/>
            <person name="Hacquard S."/>
        </authorList>
    </citation>
    <scope>NUCLEOTIDE SEQUENCE</scope>
    <source>
        <strain evidence="2">MPI-CAGE-AT-0021</strain>
    </source>
</reference>
<organism evidence="2 3">
    <name type="scientific">Dactylonectria estremocensis</name>
    <dbReference type="NCBI Taxonomy" id="1079267"/>
    <lineage>
        <taxon>Eukaryota</taxon>
        <taxon>Fungi</taxon>
        <taxon>Dikarya</taxon>
        <taxon>Ascomycota</taxon>
        <taxon>Pezizomycotina</taxon>
        <taxon>Sordariomycetes</taxon>
        <taxon>Hypocreomycetidae</taxon>
        <taxon>Hypocreales</taxon>
        <taxon>Nectriaceae</taxon>
        <taxon>Dactylonectria</taxon>
    </lineage>
</organism>
<evidence type="ECO:0000313" key="3">
    <source>
        <dbReference type="Proteomes" id="UP000717696"/>
    </source>
</evidence>
<evidence type="ECO:0000313" key="2">
    <source>
        <dbReference type="EMBL" id="KAH7145495.1"/>
    </source>
</evidence>
<evidence type="ECO:0000256" key="1">
    <source>
        <dbReference type="SAM" id="MobiDB-lite"/>
    </source>
</evidence>